<comment type="pathway">
    <text evidence="1 7 8">Carbohydrate degradation; glycolysis; D-glyceraldehyde 3-phosphate from glycerone phosphate: step 1/1.</text>
</comment>
<dbReference type="NCBIfam" id="TIGR00419">
    <property type="entry name" value="tim"/>
    <property type="match status" value="1"/>
</dbReference>
<dbReference type="HAMAP" id="MF_00147_B">
    <property type="entry name" value="TIM_B"/>
    <property type="match status" value="1"/>
</dbReference>
<evidence type="ECO:0000256" key="7">
    <source>
        <dbReference type="HAMAP-Rule" id="MF_00147"/>
    </source>
</evidence>
<dbReference type="GO" id="GO:0019563">
    <property type="term" value="P:glycerol catabolic process"/>
    <property type="evidence" value="ECO:0007669"/>
    <property type="project" value="TreeGrafter"/>
</dbReference>
<dbReference type="Pfam" id="PF00121">
    <property type="entry name" value="TIM"/>
    <property type="match status" value="1"/>
</dbReference>
<accession>D0MIQ5</accession>
<dbReference type="FunFam" id="3.20.20.70:FF:000016">
    <property type="entry name" value="Triosephosphate isomerase"/>
    <property type="match status" value="1"/>
</dbReference>
<gene>
    <name evidence="7" type="primary">tpiA</name>
    <name evidence="9" type="ordered locus">Rmar_1476</name>
</gene>
<dbReference type="EC" id="5.3.1.1" evidence="7 8"/>
<sequence>MLVAGNWKMHTDREEAIRLAEAVVAEVGDPGSVQVAVCPPFVNLEVVRQIIEGTPIRLGAQNMHYEEAGAYTGEVSAPMLKSVGCRYVILGHSERRQYFGETDEGVNRKIKRALQYELIPIVCVGETLEERQAGQAAAVVERQVRAALDGVALHSAEALVIAYEPVWAIGTGHTATPEQAQEMHALIRRLLIDRYGEAIGRALHILYGGSVKPGNAADLFAQPDVDGGLIGGASLKAADFAAIVRAAHC</sequence>
<dbReference type="GO" id="GO:0006094">
    <property type="term" value="P:gluconeogenesis"/>
    <property type="evidence" value="ECO:0007669"/>
    <property type="project" value="UniProtKB-UniRule"/>
</dbReference>
<dbReference type="PROSITE" id="PS00171">
    <property type="entry name" value="TIM_1"/>
    <property type="match status" value="1"/>
</dbReference>
<keyword evidence="4 7" id="KW-0963">Cytoplasm</keyword>
<dbReference type="InterPro" id="IPR000652">
    <property type="entry name" value="Triosephosphate_isomerase"/>
</dbReference>
<dbReference type="STRING" id="518766.Rmar_1476"/>
<keyword evidence="6 7" id="KW-0413">Isomerase</keyword>
<dbReference type="GO" id="GO:0005829">
    <property type="term" value="C:cytosol"/>
    <property type="evidence" value="ECO:0007669"/>
    <property type="project" value="TreeGrafter"/>
</dbReference>
<keyword evidence="5 7" id="KW-0324">Glycolysis</keyword>
<evidence type="ECO:0000256" key="8">
    <source>
        <dbReference type="RuleBase" id="RU363013"/>
    </source>
</evidence>
<dbReference type="InterPro" id="IPR022896">
    <property type="entry name" value="TrioseP_Isoase_bac/euk"/>
</dbReference>
<dbReference type="PANTHER" id="PTHR21139:SF42">
    <property type="entry name" value="TRIOSEPHOSPHATE ISOMERASE"/>
    <property type="match status" value="1"/>
</dbReference>
<comment type="catalytic activity">
    <reaction evidence="7 8">
        <text>D-glyceraldehyde 3-phosphate = dihydroxyacetone phosphate</text>
        <dbReference type="Rhea" id="RHEA:18585"/>
        <dbReference type="ChEBI" id="CHEBI:57642"/>
        <dbReference type="ChEBI" id="CHEBI:59776"/>
        <dbReference type="EC" id="5.3.1.1"/>
    </reaction>
</comment>
<keyword evidence="10" id="KW-1185">Reference proteome</keyword>
<evidence type="ECO:0000256" key="3">
    <source>
        <dbReference type="ARBA" id="ARBA00022432"/>
    </source>
</evidence>
<comment type="function">
    <text evidence="7">Involved in the gluconeogenesis. Catalyzes stereospecifically the conversion of dihydroxyacetone phosphate (DHAP) to D-glyceraldehyde-3-phosphate (G3P).</text>
</comment>
<dbReference type="eggNOG" id="COG0149">
    <property type="taxonomic scope" value="Bacteria"/>
</dbReference>
<dbReference type="SUPFAM" id="SSF51351">
    <property type="entry name" value="Triosephosphate isomerase (TIM)"/>
    <property type="match status" value="1"/>
</dbReference>
<dbReference type="GO" id="GO:0046166">
    <property type="term" value="P:glyceraldehyde-3-phosphate biosynthetic process"/>
    <property type="evidence" value="ECO:0007669"/>
    <property type="project" value="TreeGrafter"/>
</dbReference>
<evidence type="ECO:0000256" key="5">
    <source>
        <dbReference type="ARBA" id="ARBA00023152"/>
    </source>
</evidence>
<dbReference type="CDD" id="cd00311">
    <property type="entry name" value="TIM"/>
    <property type="match status" value="1"/>
</dbReference>
<organism evidence="9 10">
    <name type="scientific">Rhodothermus marinus (strain ATCC 43812 / DSM 4252 / R-10)</name>
    <name type="common">Rhodothermus obamensis</name>
    <dbReference type="NCBI Taxonomy" id="518766"/>
    <lineage>
        <taxon>Bacteria</taxon>
        <taxon>Pseudomonadati</taxon>
        <taxon>Rhodothermota</taxon>
        <taxon>Rhodothermia</taxon>
        <taxon>Rhodothermales</taxon>
        <taxon>Rhodothermaceae</taxon>
        <taxon>Rhodothermus</taxon>
    </lineage>
</organism>
<comment type="pathway">
    <text evidence="7 8">Carbohydrate biosynthesis; gluconeogenesis.</text>
</comment>
<feature type="active site" description="Proton acceptor" evidence="7">
    <location>
        <position position="164"/>
    </location>
</feature>
<comment type="subunit">
    <text evidence="7 8">Homodimer.</text>
</comment>
<dbReference type="InterPro" id="IPR035990">
    <property type="entry name" value="TIM_sf"/>
</dbReference>
<feature type="binding site" evidence="7">
    <location>
        <position position="170"/>
    </location>
    <ligand>
        <name>substrate</name>
    </ligand>
</feature>
<feature type="binding site" evidence="7">
    <location>
        <begin position="6"/>
        <end position="8"/>
    </location>
    <ligand>
        <name>substrate</name>
    </ligand>
</feature>
<dbReference type="Proteomes" id="UP000002221">
    <property type="component" value="Chromosome"/>
</dbReference>
<dbReference type="KEGG" id="rmr:Rmar_1476"/>
<dbReference type="PROSITE" id="PS51440">
    <property type="entry name" value="TIM_2"/>
    <property type="match status" value="1"/>
</dbReference>
<feature type="active site" description="Electrophile" evidence="7">
    <location>
        <position position="92"/>
    </location>
</feature>
<dbReference type="GO" id="GO:0004807">
    <property type="term" value="F:triose-phosphate isomerase activity"/>
    <property type="evidence" value="ECO:0007669"/>
    <property type="project" value="UniProtKB-UniRule"/>
</dbReference>
<dbReference type="AlphaFoldDB" id="D0MIQ5"/>
<dbReference type="PANTHER" id="PTHR21139">
    <property type="entry name" value="TRIOSEPHOSPHATE ISOMERASE"/>
    <property type="match status" value="1"/>
</dbReference>
<protein>
    <recommendedName>
        <fullName evidence="7 8">Triosephosphate isomerase</fullName>
        <shortName evidence="7">TIM</shortName>
        <shortName evidence="7">TPI</shortName>
        <ecNumber evidence="7 8">5.3.1.1</ecNumber>
    </recommendedName>
    <alternativeName>
        <fullName evidence="7">Triose-phosphate isomerase</fullName>
    </alternativeName>
</protein>
<dbReference type="Gene3D" id="3.20.20.70">
    <property type="entry name" value="Aldolase class I"/>
    <property type="match status" value="1"/>
</dbReference>
<evidence type="ECO:0000256" key="1">
    <source>
        <dbReference type="ARBA" id="ARBA00004680"/>
    </source>
</evidence>
<dbReference type="EMBL" id="CP001807">
    <property type="protein sequence ID" value="ACY48363.1"/>
    <property type="molecule type" value="Genomic_DNA"/>
</dbReference>
<dbReference type="HOGENOM" id="CLU_024251_2_3_10"/>
<dbReference type="UniPathway" id="UPA00138"/>
<evidence type="ECO:0000313" key="9">
    <source>
        <dbReference type="EMBL" id="ACY48363.1"/>
    </source>
</evidence>
<feature type="binding site" evidence="7">
    <location>
        <begin position="231"/>
        <end position="232"/>
    </location>
    <ligand>
        <name>substrate</name>
    </ligand>
</feature>
<comment type="similarity">
    <text evidence="2 7 8">Belongs to the triosephosphate isomerase family.</text>
</comment>
<dbReference type="RefSeq" id="WP_012843974.1">
    <property type="nucleotide sequence ID" value="NC_013501.1"/>
</dbReference>
<feature type="binding site" evidence="7">
    <location>
        <position position="210"/>
    </location>
    <ligand>
        <name>substrate</name>
    </ligand>
</feature>
<dbReference type="OrthoDB" id="9809429at2"/>
<evidence type="ECO:0000313" key="10">
    <source>
        <dbReference type="Proteomes" id="UP000002221"/>
    </source>
</evidence>
<dbReference type="InterPro" id="IPR013785">
    <property type="entry name" value="Aldolase_TIM"/>
</dbReference>
<keyword evidence="3 7" id="KW-0312">Gluconeogenesis</keyword>
<comment type="subcellular location">
    <subcellularLocation>
        <location evidence="7 8">Cytoplasm</location>
    </subcellularLocation>
</comment>
<reference evidence="9 10" key="1">
    <citation type="journal article" date="2009" name="Stand. Genomic Sci.">
        <title>Complete genome sequence of Rhodothermus marinus type strain (R-10).</title>
        <authorList>
            <person name="Nolan M."/>
            <person name="Tindall B.J."/>
            <person name="Pomrenke H."/>
            <person name="Lapidus A."/>
            <person name="Copeland A."/>
            <person name="Glavina Del Rio T."/>
            <person name="Lucas S."/>
            <person name="Chen F."/>
            <person name="Tice H."/>
            <person name="Cheng J.F."/>
            <person name="Saunders E."/>
            <person name="Han C."/>
            <person name="Bruce D."/>
            <person name="Goodwin L."/>
            <person name="Chain P."/>
            <person name="Pitluck S."/>
            <person name="Ovchinikova G."/>
            <person name="Pati A."/>
            <person name="Ivanova N."/>
            <person name="Mavromatis K."/>
            <person name="Chen A."/>
            <person name="Palaniappan K."/>
            <person name="Land M."/>
            <person name="Hauser L."/>
            <person name="Chang Y.J."/>
            <person name="Jeffries C.D."/>
            <person name="Brettin T."/>
            <person name="Goker M."/>
            <person name="Bristow J."/>
            <person name="Eisen J.A."/>
            <person name="Markowitz V."/>
            <person name="Hugenholtz P."/>
            <person name="Kyrpides N.C."/>
            <person name="Klenk H.P."/>
            <person name="Detter J.C."/>
        </authorList>
    </citation>
    <scope>NUCLEOTIDE SEQUENCE [LARGE SCALE GENOMIC DNA]</scope>
    <source>
        <strain evidence="10">ATCC 43812 / DSM 4252 / R-10</strain>
    </source>
</reference>
<evidence type="ECO:0000256" key="2">
    <source>
        <dbReference type="ARBA" id="ARBA00007422"/>
    </source>
</evidence>
<name>D0MIQ5_RHOM4</name>
<evidence type="ECO:0000256" key="4">
    <source>
        <dbReference type="ARBA" id="ARBA00022490"/>
    </source>
</evidence>
<evidence type="ECO:0000256" key="6">
    <source>
        <dbReference type="ARBA" id="ARBA00023235"/>
    </source>
</evidence>
<proteinExistence type="inferred from homology"/>
<dbReference type="InterPro" id="IPR020861">
    <property type="entry name" value="Triosephosphate_isomerase_AS"/>
</dbReference>
<dbReference type="GO" id="GO:0006096">
    <property type="term" value="P:glycolytic process"/>
    <property type="evidence" value="ECO:0007669"/>
    <property type="project" value="UniProtKB-UniRule"/>
</dbReference>
<dbReference type="UniPathway" id="UPA00109">
    <property type="reaction ID" value="UER00189"/>
</dbReference>